<protein>
    <submittedName>
        <fullName evidence="2">Oxaloacetate decarboxylase alpha subunit/pyruvate carboxylase subunit B</fullName>
        <ecNumber evidence="2">4.1.1.112</ecNumber>
        <ecNumber evidence="2">6.4.1.1</ecNumber>
    </submittedName>
</protein>
<dbReference type="InterPro" id="IPR000891">
    <property type="entry name" value="PYR_CT"/>
</dbReference>
<proteinExistence type="predicted"/>
<gene>
    <name evidence="2" type="ORF">HNR46_002049</name>
</gene>
<sequence>MQGSVVFNNTVLRDGHQSLAATRMRTEQMLPALDDLDAVGFGALETWGGATIDAGLRFLDEFPFDRLDRLKEGTPKTPHMMLLRGQNIVQYAHFPDDVVEAFVARSAAHGMDVFRIFDALNDVRNLRAAVRAVKKVGKHAQGTICYTTSPVHTVENFVKLGEELERIGCDSICVKDMAGLIPPHRVRQIVEGLKQKVKLPIWLHTHETAGLGAAAYFAGIEAGADAVDCSIVPFANGTSQPDTVRMLSVLDSHPRKPDYDLERLVRLRGHFEKIYAELGEYTQHRNEVVDSDALTFQVPGGMLSNFRNQLREQKMEDRFEEVFAEIPVVREALGWIPLVTPTSQIVGVQAMLNVKFGRWKNFTPQAMDIALGYYGTPPAEVDPEVQKLAAEKSGKDPIDVRPADLQEPRMERLREELKAAGLPDDDEHCVIHAMFPQELKKYYQRKNAPAASAPVRAPRPVPSPVATIPVAASGSRKAMRMVIDGKPVEAVVEELA</sequence>
<dbReference type="CDD" id="cd07937">
    <property type="entry name" value="DRE_TIM_PC_TC_5S"/>
    <property type="match status" value="1"/>
</dbReference>
<reference evidence="2 3" key="1">
    <citation type="submission" date="2020-08" db="EMBL/GenBank/DDBJ databases">
        <title>Genomic Encyclopedia of Type Strains, Phase IV (KMG-IV): sequencing the most valuable type-strain genomes for metagenomic binning, comparative biology and taxonomic classification.</title>
        <authorList>
            <person name="Goeker M."/>
        </authorList>
    </citation>
    <scope>NUCLEOTIDE SEQUENCE [LARGE SCALE GENOMIC DNA]</scope>
    <source>
        <strain evidence="2 3">YC6886</strain>
    </source>
</reference>
<keyword evidence="2" id="KW-0670">Pyruvate</keyword>
<evidence type="ECO:0000259" key="1">
    <source>
        <dbReference type="PROSITE" id="PS50991"/>
    </source>
</evidence>
<dbReference type="InterPro" id="IPR055268">
    <property type="entry name" value="PCB-like"/>
</dbReference>
<dbReference type="Proteomes" id="UP000557717">
    <property type="component" value="Unassembled WGS sequence"/>
</dbReference>
<dbReference type="GO" id="GO:0005737">
    <property type="term" value="C:cytoplasm"/>
    <property type="evidence" value="ECO:0007669"/>
    <property type="project" value="TreeGrafter"/>
</dbReference>
<evidence type="ECO:0000313" key="3">
    <source>
        <dbReference type="Proteomes" id="UP000557717"/>
    </source>
</evidence>
<name>A0A840VD40_9BACT</name>
<dbReference type="PROSITE" id="PS50991">
    <property type="entry name" value="PYR_CT"/>
    <property type="match status" value="1"/>
</dbReference>
<dbReference type="SUPFAM" id="SSF89000">
    <property type="entry name" value="post-HMGL domain-like"/>
    <property type="match status" value="1"/>
</dbReference>
<keyword evidence="2" id="KW-0436">Ligase</keyword>
<keyword evidence="2" id="KW-0456">Lyase</keyword>
<accession>A0A840VD40</accession>
<organism evidence="2 3">
    <name type="scientific">Haloferula luteola</name>
    <dbReference type="NCBI Taxonomy" id="595692"/>
    <lineage>
        <taxon>Bacteria</taxon>
        <taxon>Pseudomonadati</taxon>
        <taxon>Verrucomicrobiota</taxon>
        <taxon>Verrucomicrobiia</taxon>
        <taxon>Verrucomicrobiales</taxon>
        <taxon>Verrucomicrobiaceae</taxon>
        <taxon>Haloferula</taxon>
    </lineage>
</organism>
<dbReference type="PANTHER" id="PTHR43778:SF2">
    <property type="entry name" value="PYRUVATE CARBOXYLASE, MITOCHONDRIAL"/>
    <property type="match status" value="1"/>
</dbReference>
<keyword evidence="3" id="KW-1185">Reference proteome</keyword>
<dbReference type="EC" id="4.1.1.112" evidence="2"/>
<dbReference type="NCBIfam" id="NF006761">
    <property type="entry name" value="PRK09282.1"/>
    <property type="match status" value="1"/>
</dbReference>
<feature type="domain" description="Pyruvate carboxyltransferase" evidence="1">
    <location>
        <begin position="5"/>
        <end position="265"/>
    </location>
</feature>
<dbReference type="InterPro" id="IPR013785">
    <property type="entry name" value="Aldolase_TIM"/>
</dbReference>
<dbReference type="GO" id="GO:0008948">
    <property type="term" value="F:oxaloacetate decarboxylase activity"/>
    <property type="evidence" value="ECO:0007669"/>
    <property type="project" value="UniProtKB-EC"/>
</dbReference>
<dbReference type="InterPro" id="IPR003379">
    <property type="entry name" value="Carboxylase_cons_dom"/>
</dbReference>
<dbReference type="SUPFAM" id="SSF51569">
    <property type="entry name" value="Aldolase"/>
    <property type="match status" value="1"/>
</dbReference>
<dbReference type="EC" id="6.4.1.1" evidence="2"/>
<dbReference type="PANTHER" id="PTHR43778">
    <property type="entry name" value="PYRUVATE CARBOXYLASE"/>
    <property type="match status" value="1"/>
</dbReference>
<evidence type="ECO:0000313" key="2">
    <source>
        <dbReference type="EMBL" id="MBB5351810.1"/>
    </source>
</evidence>
<dbReference type="GO" id="GO:0004736">
    <property type="term" value="F:pyruvate carboxylase activity"/>
    <property type="evidence" value="ECO:0007669"/>
    <property type="project" value="UniProtKB-EC"/>
</dbReference>
<dbReference type="AlphaFoldDB" id="A0A840VD40"/>
<dbReference type="EMBL" id="JACHFD010000008">
    <property type="protein sequence ID" value="MBB5351810.1"/>
    <property type="molecule type" value="Genomic_DNA"/>
</dbReference>
<comment type="caution">
    <text evidence="2">The sequence shown here is derived from an EMBL/GenBank/DDBJ whole genome shotgun (WGS) entry which is preliminary data.</text>
</comment>
<dbReference type="GO" id="GO:0006094">
    <property type="term" value="P:gluconeogenesis"/>
    <property type="evidence" value="ECO:0007669"/>
    <property type="project" value="TreeGrafter"/>
</dbReference>
<dbReference type="Pfam" id="PF00682">
    <property type="entry name" value="HMGL-like"/>
    <property type="match status" value="1"/>
</dbReference>
<dbReference type="Pfam" id="PF02436">
    <property type="entry name" value="PYC_OADA"/>
    <property type="match status" value="1"/>
</dbReference>
<dbReference type="RefSeq" id="WP_184018295.1">
    <property type="nucleotide sequence ID" value="NZ_JACHFD010000008.1"/>
</dbReference>
<dbReference type="Gene3D" id="3.20.20.70">
    <property type="entry name" value="Aldolase class I"/>
    <property type="match status" value="1"/>
</dbReference>